<evidence type="ECO:0000313" key="5">
    <source>
        <dbReference type="EMBL" id="RAI01579.1"/>
    </source>
</evidence>
<organism evidence="5 6">
    <name type="scientific">Acuticoccus sediminis</name>
    <dbReference type="NCBI Taxonomy" id="2184697"/>
    <lineage>
        <taxon>Bacteria</taxon>
        <taxon>Pseudomonadati</taxon>
        <taxon>Pseudomonadota</taxon>
        <taxon>Alphaproteobacteria</taxon>
        <taxon>Hyphomicrobiales</taxon>
        <taxon>Amorphaceae</taxon>
        <taxon>Acuticoccus</taxon>
    </lineage>
</organism>
<dbReference type="SMART" id="SM00895">
    <property type="entry name" value="FCD"/>
    <property type="match status" value="1"/>
</dbReference>
<dbReference type="PROSITE" id="PS50949">
    <property type="entry name" value="HTH_GNTR"/>
    <property type="match status" value="1"/>
</dbReference>
<dbReference type="Gene3D" id="1.10.10.10">
    <property type="entry name" value="Winged helix-like DNA-binding domain superfamily/Winged helix DNA-binding domain"/>
    <property type="match status" value="1"/>
</dbReference>
<dbReference type="SUPFAM" id="SSF48008">
    <property type="entry name" value="GntR ligand-binding domain-like"/>
    <property type="match status" value="1"/>
</dbReference>
<evidence type="ECO:0000259" key="4">
    <source>
        <dbReference type="PROSITE" id="PS50949"/>
    </source>
</evidence>
<evidence type="ECO:0000256" key="1">
    <source>
        <dbReference type="ARBA" id="ARBA00023015"/>
    </source>
</evidence>
<dbReference type="InterPro" id="IPR008920">
    <property type="entry name" value="TF_FadR/GntR_C"/>
</dbReference>
<dbReference type="SUPFAM" id="SSF46785">
    <property type="entry name" value="Winged helix' DNA-binding domain"/>
    <property type="match status" value="1"/>
</dbReference>
<comment type="caution">
    <text evidence="5">The sequence shown here is derived from an EMBL/GenBank/DDBJ whole genome shotgun (WGS) entry which is preliminary data.</text>
</comment>
<evidence type="ECO:0000256" key="3">
    <source>
        <dbReference type="ARBA" id="ARBA00023163"/>
    </source>
</evidence>
<keyword evidence="3" id="KW-0804">Transcription</keyword>
<feature type="domain" description="HTH gntR-type" evidence="4">
    <location>
        <begin position="20"/>
        <end position="87"/>
    </location>
</feature>
<dbReference type="AlphaFoldDB" id="A0A8B2NST1"/>
<dbReference type="Pfam" id="PF00392">
    <property type="entry name" value="GntR"/>
    <property type="match status" value="1"/>
</dbReference>
<dbReference type="RefSeq" id="WP_111344523.1">
    <property type="nucleotide sequence ID" value="NZ_QHHQ01000002.1"/>
</dbReference>
<dbReference type="GO" id="GO:0003700">
    <property type="term" value="F:DNA-binding transcription factor activity"/>
    <property type="evidence" value="ECO:0007669"/>
    <property type="project" value="InterPro"/>
</dbReference>
<dbReference type="SMART" id="SM00345">
    <property type="entry name" value="HTH_GNTR"/>
    <property type="match status" value="1"/>
</dbReference>
<dbReference type="InterPro" id="IPR000524">
    <property type="entry name" value="Tscrpt_reg_HTH_GntR"/>
</dbReference>
<gene>
    <name evidence="5" type="ORF">DLJ53_09150</name>
</gene>
<dbReference type="EMBL" id="QHHQ01000002">
    <property type="protein sequence ID" value="RAI01579.1"/>
    <property type="molecule type" value="Genomic_DNA"/>
</dbReference>
<keyword evidence="6" id="KW-1185">Reference proteome</keyword>
<keyword evidence="1" id="KW-0805">Transcription regulation</keyword>
<keyword evidence="2" id="KW-0238">DNA-binding</keyword>
<name>A0A8B2NST1_9HYPH</name>
<dbReference type="Gene3D" id="1.20.120.530">
    <property type="entry name" value="GntR ligand-binding domain-like"/>
    <property type="match status" value="1"/>
</dbReference>
<accession>A0A8B2NST1</accession>
<dbReference type="Pfam" id="PF07729">
    <property type="entry name" value="FCD"/>
    <property type="match status" value="1"/>
</dbReference>
<dbReference type="PANTHER" id="PTHR43537:SF49">
    <property type="entry name" value="TRANSCRIPTIONAL REGULATORY PROTEIN"/>
    <property type="match status" value="1"/>
</dbReference>
<dbReference type="OrthoDB" id="6087511at2"/>
<dbReference type="InterPro" id="IPR011711">
    <property type="entry name" value="GntR_C"/>
</dbReference>
<evidence type="ECO:0000313" key="6">
    <source>
        <dbReference type="Proteomes" id="UP000249590"/>
    </source>
</evidence>
<proteinExistence type="predicted"/>
<dbReference type="InterPro" id="IPR036388">
    <property type="entry name" value="WH-like_DNA-bd_sf"/>
</dbReference>
<dbReference type="Proteomes" id="UP000249590">
    <property type="component" value="Unassembled WGS sequence"/>
</dbReference>
<sequence>MNDYDDNYAAPVAKTASVVPTTAALVADRVEAGILRGDFSPGAPLRELTLAKRFEASRSTVREALRLLTDTGLVMVSPRHGAEVVAVSATVVHEVYTLRATLEAFAVRLAINAGRMHGEHLEAIEAAYAALCEAAERTDPVAQIEADMDFHLALCQPCGHGLLLHHLKQLQARTRLCILYTKIYRSDAESEALSHRPILAAVRAAEIDSAENALREHILGAGQRLLVRIGEATAQPAPGRRRRTQDAG</sequence>
<dbReference type="InterPro" id="IPR036390">
    <property type="entry name" value="WH_DNA-bd_sf"/>
</dbReference>
<evidence type="ECO:0000256" key="2">
    <source>
        <dbReference type="ARBA" id="ARBA00023125"/>
    </source>
</evidence>
<dbReference type="PANTHER" id="PTHR43537">
    <property type="entry name" value="TRANSCRIPTIONAL REGULATOR, GNTR FAMILY"/>
    <property type="match status" value="1"/>
</dbReference>
<protein>
    <submittedName>
        <fullName evidence="5">GntR family transcriptional regulator</fullName>
    </submittedName>
</protein>
<dbReference type="GO" id="GO:0003677">
    <property type="term" value="F:DNA binding"/>
    <property type="evidence" value="ECO:0007669"/>
    <property type="project" value="UniProtKB-KW"/>
</dbReference>
<reference evidence="5 6" key="1">
    <citation type="submission" date="2018-05" db="EMBL/GenBank/DDBJ databases">
        <title>Acuticoccus sediminis sp. nov., isolated from deep-sea sediment of Indian Ocean.</title>
        <authorList>
            <person name="Liu X."/>
            <person name="Lai Q."/>
            <person name="Du Y."/>
            <person name="Sun F."/>
            <person name="Zhang X."/>
            <person name="Wang S."/>
            <person name="Shao Z."/>
        </authorList>
    </citation>
    <scope>NUCLEOTIDE SEQUENCE [LARGE SCALE GENOMIC DNA]</scope>
    <source>
        <strain evidence="5 6">PTG4-2</strain>
    </source>
</reference>